<evidence type="ECO:0000313" key="3">
    <source>
        <dbReference type="EnsemblMetazoa" id="Aqu2.1.01512_001"/>
    </source>
</evidence>
<keyword evidence="2" id="KW-0812">Transmembrane</keyword>
<sequence>MASTDVSTAEGALRTSSSGAIPSSGGIVPALSGTTPITARAGTLRSSTTTTVTASGSSSSGAEVLISLINRAVQVGVAQALSGSAAGASSLAGPSVSTGPSPPATSAATSVPSAEPPLSGALYVLCYTHSSGVLQLNGPAGPSVGHHGMQVGQHRASHAWVASPLSRYNPLYFFYFLSPFFVLFSFPVCLHPLLFILPFLTCSIYRGYGVKQQFPSAQPVISSELAAVV</sequence>
<evidence type="ECO:0000256" key="1">
    <source>
        <dbReference type="SAM" id="MobiDB-lite"/>
    </source>
</evidence>
<organism evidence="3">
    <name type="scientific">Amphimedon queenslandica</name>
    <name type="common">Sponge</name>
    <dbReference type="NCBI Taxonomy" id="400682"/>
    <lineage>
        <taxon>Eukaryota</taxon>
        <taxon>Metazoa</taxon>
        <taxon>Porifera</taxon>
        <taxon>Demospongiae</taxon>
        <taxon>Heteroscleromorpha</taxon>
        <taxon>Haplosclerida</taxon>
        <taxon>Niphatidae</taxon>
        <taxon>Amphimedon</taxon>
    </lineage>
</organism>
<dbReference type="AlphaFoldDB" id="A0A1X7SHD5"/>
<feature type="compositionally biased region" description="Low complexity" evidence="1">
    <location>
        <begin position="16"/>
        <end position="27"/>
    </location>
</feature>
<accession>A0A1X7SHD5</accession>
<proteinExistence type="predicted"/>
<feature type="region of interest" description="Disordered" evidence="1">
    <location>
        <begin position="1"/>
        <end position="27"/>
    </location>
</feature>
<feature type="transmembrane region" description="Helical" evidence="2">
    <location>
        <begin position="172"/>
        <end position="197"/>
    </location>
</feature>
<dbReference type="InParanoid" id="A0A1X7SHD5"/>
<protein>
    <submittedName>
        <fullName evidence="3">Uncharacterized protein</fullName>
    </submittedName>
</protein>
<dbReference type="EnsemblMetazoa" id="Aqu2.1.01512_001">
    <property type="protein sequence ID" value="Aqu2.1.01512_001"/>
    <property type="gene ID" value="Aqu2.1.01512"/>
</dbReference>
<keyword evidence="2" id="KW-0472">Membrane</keyword>
<feature type="region of interest" description="Disordered" evidence="1">
    <location>
        <begin position="91"/>
        <end position="112"/>
    </location>
</feature>
<name>A0A1X7SHD5_AMPQE</name>
<keyword evidence="2" id="KW-1133">Transmembrane helix</keyword>
<reference evidence="3" key="1">
    <citation type="submission" date="2017-05" db="UniProtKB">
        <authorList>
            <consortium name="EnsemblMetazoa"/>
        </authorList>
    </citation>
    <scope>IDENTIFICATION</scope>
</reference>
<evidence type="ECO:0000256" key="2">
    <source>
        <dbReference type="SAM" id="Phobius"/>
    </source>
</evidence>